<dbReference type="GO" id="GO:0000981">
    <property type="term" value="F:DNA-binding transcription factor activity, RNA polymerase II-specific"/>
    <property type="evidence" value="ECO:0007669"/>
    <property type="project" value="InterPro"/>
</dbReference>
<dbReference type="EMBL" id="JARKIE010000014">
    <property type="protein sequence ID" value="KAJ7702766.1"/>
    <property type="molecule type" value="Genomic_DNA"/>
</dbReference>
<proteinExistence type="predicted"/>
<dbReference type="PANTHER" id="PTHR31668">
    <property type="entry name" value="GLUCOSE TRANSPORT TRANSCRIPTION REGULATOR RGT1-RELATED-RELATED"/>
    <property type="match status" value="1"/>
</dbReference>
<dbReference type="PROSITE" id="PS50048">
    <property type="entry name" value="ZN2_CY6_FUNGAL_2"/>
    <property type="match status" value="1"/>
</dbReference>
<organism evidence="4 5">
    <name type="scientific">Mycena rosella</name>
    <name type="common">Pink bonnet</name>
    <name type="synonym">Agaricus rosellus</name>
    <dbReference type="NCBI Taxonomy" id="1033263"/>
    <lineage>
        <taxon>Eukaryota</taxon>
        <taxon>Fungi</taxon>
        <taxon>Dikarya</taxon>
        <taxon>Basidiomycota</taxon>
        <taxon>Agaricomycotina</taxon>
        <taxon>Agaricomycetes</taxon>
        <taxon>Agaricomycetidae</taxon>
        <taxon>Agaricales</taxon>
        <taxon>Marasmiineae</taxon>
        <taxon>Mycenaceae</taxon>
        <taxon>Mycena</taxon>
    </lineage>
</organism>
<evidence type="ECO:0000313" key="4">
    <source>
        <dbReference type="EMBL" id="KAJ7702766.1"/>
    </source>
</evidence>
<dbReference type="PROSITE" id="PS00463">
    <property type="entry name" value="ZN2_CY6_FUNGAL_1"/>
    <property type="match status" value="1"/>
</dbReference>
<name>A0AAD7GRB9_MYCRO</name>
<dbReference type="SMART" id="SM00066">
    <property type="entry name" value="GAL4"/>
    <property type="match status" value="1"/>
</dbReference>
<dbReference type="GO" id="GO:0008270">
    <property type="term" value="F:zinc ion binding"/>
    <property type="evidence" value="ECO:0007669"/>
    <property type="project" value="InterPro"/>
</dbReference>
<reference evidence="4" key="1">
    <citation type="submission" date="2023-03" db="EMBL/GenBank/DDBJ databases">
        <title>Massive genome expansion in bonnet fungi (Mycena s.s.) driven by repeated elements and novel gene families across ecological guilds.</title>
        <authorList>
            <consortium name="Lawrence Berkeley National Laboratory"/>
            <person name="Harder C.B."/>
            <person name="Miyauchi S."/>
            <person name="Viragh M."/>
            <person name="Kuo A."/>
            <person name="Thoen E."/>
            <person name="Andreopoulos B."/>
            <person name="Lu D."/>
            <person name="Skrede I."/>
            <person name="Drula E."/>
            <person name="Henrissat B."/>
            <person name="Morin E."/>
            <person name="Kohler A."/>
            <person name="Barry K."/>
            <person name="LaButti K."/>
            <person name="Morin E."/>
            <person name="Salamov A."/>
            <person name="Lipzen A."/>
            <person name="Mereny Z."/>
            <person name="Hegedus B."/>
            <person name="Baldrian P."/>
            <person name="Stursova M."/>
            <person name="Weitz H."/>
            <person name="Taylor A."/>
            <person name="Grigoriev I.V."/>
            <person name="Nagy L.G."/>
            <person name="Martin F."/>
            <person name="Kauserud H."/>
        </authorList>
    </citation>
    <scope>NUCLEOTIDE SEQUENCE</scope>
    <source>
        <strain evidence="4">CBHHK067</strain>
    </source>
</reference>
<dbReference type="InterPro" id="IPR036864">
    <property type="entry name" value="Zn2-C6_fun-type_DNA-bd_sf"/>
</dbReference>
<dbReference type="CDD" id="cd00067">
    <property type="entry name" value="GAL4"/>
    <property type="match status" value="1"/>
</dbReference>
<dbReference type="Proteomes" id="UP001221757">
    <property type="component" value="Unassembled WGS sequence"/>
</dbReference>
<feature type="domain" description="Zn(2)-C6 fungal-type" evidence="3">
    <location>
        <begin position="22"/>
        <end position="56"/>
    </location>
</feature>
<keyword evidence="1" id="KW-0539">Nucleus</keyword>
<dbReference type="AlphaFoldDB" id="A0AAD7GRB9"/>
<feature type="region of interest" description="Disordered" evidence="2">
    <location>
        <begin position="60"/>
        <end position="154"/>
    </location>
</feature>
<evidence type="ECO:0000313" key="5">
    <source>
        <dbReference type="Proteomes" id="UP001221757"/>
    </source>
</evidence>
<accession>A0AAD7GRB9</accession>
<evidence type="ECO:0000256" key="2">
    <source>
        <dbReference type="SAM" id="MobiDB-lite"/>
    </source>
</evidence>
<feature type="region of interest" description="Disordered" evidence="2">
    <location>
        <begin position="251"/>
        <end position="276"/>
    </location>
</feature>
<gene>
    <name evidence="4" type="ORF">B0H17DRAFT_1127707</name>
</gene>
<dbReference type="SUPFAM" id="SSF57701">
    <property type="entry name" value="Zn2/Cys6 DNA-binding domain"/>
    <property type="match status" value="1"/>
</dbReference>
<dbReference type="InterPro" id="IPR001138">
    <property type="entry name" value="Zn2Cys6_DnaBD"/>
</dbReference>
<dbReference type="Gene3D" id="4.10.240.10">
    <property type="entry name" value="Zn(2)-C6 fungal-type DNA-binding domain"/>
    <property type="match status" value="1"/>
</dbReference>
<sequence>MPESATPTDTRTSKKHRRVYVACLACRRRKIKCVTASEAESTPCARCTREGIPCEYAAVQHHDGGSSTPSPDAQGRSPASDWGTELQPGGTVGYATHSSTHRPGLVPPPYPQLPYRLPNARHAPGTSENFYPPPLPLHMHSHGPPQFYSGPNQQPLSYPSGSYSDGGGSFYDSNQMPVYEPHIYTHDTGYRFQPTPTNQLSDVDGMSANSFRSCQTNPNADRHLNHKNTKPRITVCSRQPIGSIQPICAGAAAQTGGSGAPKSLDFGTEDISQGGH</sequence>
<dbReference type="Pfam" id="PF00172">
    <property type="entry name" value="Zn_clus"/>
    <property type="match status" value="1"/>
</dbReference>
<protein>
    <recommendedName>
        <fullName evidence="3">Zn(2)-C6 fungal-type domain-containing protein</fullName>
    </recommendedName>
</protein>
<evidence type="ECO:0000256" key="1">
    <source>
        <dbReference type="ARBA" id="ARBA00023242"/>
    </source>
</evidence>
<evidence type="ECO:0000259" key="3">
    <source>
        <dbReference type="PROSITE" id="PS50048"/>
    </source>
</evidence>
<keyword evidence="5" id="KW-1185">Reference proteome</keyword>
<dbReference type="InterPro" id="IPR050797">
    <property type="entry name" value="Carb_Metab_Trans_Reg"/>
</dbReference>
<comment type="caution">
    <text evidence="4">The sequence shown here is derived from an EMBL/GenBank/DDBJ whole genome shotgun (WGS) entry which is preliminary data.</text>
</comment>